<organism evidence="1 2">
    <name type="scientific">Chamaesiphon polymorphus CCALA 037</name>
    <dbReference type="NCBI Taxonomy" id="2107692"/>
    <lineage>
        <taxon>Bacteria</taxon>
        <taxon>Bacillati</taxon>
        <taxon>Cyanobacteriota</taxon>
        <taxon>Cyanophyceae</taxon>
        <taxon>Gomontiellales</taxon>
        <taxon>Chamaesiphonaceae</taxon>
        <taxon>Chamaesiphon</taxon>
    </lineage>
</organism>
<gene>
    <name evidence="1" type="ORF">C7B77_25905</name>
</gene>
<accession>A0A2T1FG90</accession>
<reference evidence="1 2" key="1">
    <citation type="submission" date="2018-03" db="EMBL/GenBank/DDBJ databases">
        <title>The ancient ancestry and fast evolution of plastids.</title>
        <authorList>
            <person name="Moore K.R."/>
            <person name="Magnabosco C."/>
            <person name="Momper L."/>
            <person name="Gold D.A."/>
            <person name="Bosak T."/>
            <person name="Fournier G.P."/>
        </authorList>
    </citation>
    <scope>NUCLEOTIDE SEQUENCE [LARGE SCALE GENOMIC DNA]</scope>
    <source>
        <strain evidence="1 2">CCALA 037</strain>
    </source>
</reference>
<sequence>MATVQSIVQPNLFELEGYNTQITYSSTSIIGVPQLSYLNEGKTLNFRGDDIHIEQTKLGQMVTVDLSRSPASEILETLTLLIPIVNLPAASPERAVQTTAIFSQIVKGVKPQVQTYMTLCLAGTAKQVAF</sequence>
<protein>
    <submittedName>
        <fullName evidence="1">Uncharacterized protein</fullName>
    </submittedName>
</protein>
<dbReference type="Proteomes" id="UP000238937">
    <property type="component" value="Unassembled WGS sequence"/>
</dbReference>
<evidence type="ECO:0000313" key="2">
    <source>
        <dbReference type="Proteomes" id="UP000238937"/>
    </source>
</evidence>
<dbReference type="EMBL" id="PVWO01000536">
    <property type="protein sequence ID" value="PSB43949.1"/>
    <property type="molecule type" value="Genomic_DNA"/>
</dbReference>
<dbReference type="RefSeq" id="WP_106311778.1">
    <property type="nucleotide sequence ID" value="NZ_PVWO01000536.1"/>
</dbReference>
<dbReference type="OrthoDB" id="8450247at2"/>
<comment type="caution">
    <text evidence="1">The sequence shown here is derived from an EMBL/GenBank/DDBJ whole genome shotgun (WGS) entry which is preliminary data.</text>
</comment>
<proteinExistence type="predicted"/>
<keyword evidence="2" id="KW-1185">Reference proteome</keyword>
<evidence type="ECO:0000313" key="1">
    <source>
        <dbReference type="EMBL" id="PSB43949.1"/>
    </source>
</evidence>
<dbReference type="AlphaFoldDB" id="A0A2T1FG90"/>
<name>A0A2T1FG90_9CYAN</name>